<comment type="caution">
    <text evidence="1">The sequence shown here is derived from an EMBL/GenBank/DDBJ whole genome shotgun (WGS) entry which is preliminary data.</text>
</comment>
<dbReference type="OrthoDB" id="5180013at2"/>
<evidence type="ECO:0000313" key="1">
    <source>
        <dbReference type="EMBL" id="RJT43773.1"/>
    </source>
</evidence>
<name>A0A419N875_9GAMM</name>
<dbReference type="AlphaFoldDB" id="A0A419N875"/>
<sequence length="289" mass="32981">MIGTAGLTKLSEMICGDDPFSFFPYRSSSYLTRFFIDIDLEYVHDGSTRRHWVNDVLKELNQRKPTSNGLPSKEMIKVIEYLLHPDHFLFNENVDRPKALESVKKCLKSYNLSIAESPSGLIRVCQVHGEFISTDHQEIPTERLITFKPSVFQIPQKPLNSRLVSVMMPFNSSFSGTYTAIKNVTDYMKIECFRADDLWDNSTFIQDIFDLIYCSKVVIVDYTGRNPNVMYETGIAHTLGKIVIPITQSINDIPSDLGHHRALIYLANSQGLKDLSGDLYKRLKQVLIS</sequence>
<organism evidence="1 2">
    <name type="scientific">Rahnella woolbedingensis</name>
    <dbReference type="NCBI Taxonomy" id="1510574"/>
    <lineage>
        <taxon>Bacteria</taxon>
        <taxon>Pseudomonadati</taxon>
        <taxon>Pseudomonadota</taxon>
        <taxon>Gammaproteobacteria</taxon>
        <taxon>Enterobacterales</taxon>
        <taxon>Yersiniaceae</taxon>
        <taxon>Rahnella</taxon>
    </lineage>
</organism>
<evidence type="ECO:0008006" key="3">
    <source>
        <dbReference type="Google" id="ProtNLM"/>
    </source>
</evidence>
<reference evidence="1 2" key="1">
    <citation type="submission" date="2018-09" db="EMBL/GenBank/DDBJ databases">
        <authorList>
            <person name="Le Fleche-Mateos A."/>
        </authorList>
    </citation>
    <scope>NUCLEOTIDE SEQUENCE [LARGE SCALE GENOMIC DNA]</scope>
    <source>
        <strain evidence="1 2">DSM 27399</strain>
    </source>
</reference>
<dbReference type="EMBL" id="RAHH01000013">
    <property type="protein sequence ID" value="RJT43773.1"/>
    <property type="molecule type" value="Genomic_DNA"/>
</dbReference>
<protein>
    <recommendedName>
        <fullName evidence="3">AbiJ N-terminal domain-containing protein</fullName>
    </recommendedName>
</protein>
<dbReference type="Proteomes" id="UP000284908">
    <property type="component" value="Unassembled WGS sequence"/>
</dbReference>
<dbReference type="RefSeq" id="WP_120133077.1">
    <property type="nucleotide sequence ID" value="NZ_RAHH01000013.1"/>
</dbReference>
<accession>A0A419N875</accession>
<gene>
    <name evidence="1" type="ORF">D6C13_12540</name>
</gene>
<keyword evidence="2" id="KW-1185">Reference proteome</keyword>
<evidence type="ECO:0000313" key="2">
    <source>
        <dbReference type="Proteomes" id="UP000284908"/>
    </source>
</evidence>
<proteinExistence type="predicted"/>